<keyword evidence="5" id="KW-0378">Hydrolase</keyword>
<dbReference type="CDD" id="cd07061">
    <property type="entry name" value="HP_HAP_like"/>
    <property type="match status" value="2"/>
</dbReference>
<organism evidence="9 10">
    <name type="scientific">Leptotrombidium deliense</name>
    <dbReference type="NCBI Taxonomy" id="299467"/>
    <lineage>
        <taxon>Eukaryota</taxon>
        <taxon>Metazoa</taxon>
        <taxon>Ecdysozoa</taxon>
        <taxon>Arthropoda</taxon>
        <taxon>Chelicerata</taxon>
        <taxon>Arachnida</taxon>
        <taxon>Acari</taxon>
        <taxon>Acariformes</taxon>
        <taxon>Trombidiformes</taxon>
        <taxon>Prostigmata</taxon>
        <taxon>Anystina</taxon>
        <taxon>Parasitengona</taxon>
        <taxon>Trombiculoidea</taxon>
        <taxon>Trombiculidae</taxon>
        <taxon>Leptotrombidium</taxon>
    </lineage>
</organism>
<dbReference type="Pfam" id="PF00328">
    <property type="entry name" value="His_Phos_2"/>
    <property type="match status" value="2"/>
</dbReference>
<evidence type="ECO:0000256" key="8">
    <source>
        <dbReference type="SAM" id="SignalP"/>
    </source>
</evidence>
<keyword evidence="6" id="KW-1015">Disulfide bond</keyword>
<reference evidence="9 10" key="1">
    <citation type="journal article" date="2018" name="Gigascience">
        <title>Genomes of trombidid mites reveal novel predicted allergens and laterally-transferred genes associated with secondary metabolism.</title>
        <authorList>
            <person name="Dong X."/>
            <person name="Chaisiri K."/>
            <person name="Xia D."/>
            <person name="Armstrong S.D."/>
            <person name="Fang Y."/>
            <person name="Donnelly M.J."/>
            <person name="Kadowaki T."/>
            <person name="McGarry J.W."/>
            <person name="Darby A.C."/>
            <person name="Makepeace B.L."/>
        </authorList>
    </citation>
    <scope>NUCLEOTIDE SEQUENCE [LARGE SCALE GENOMIC DNA]</scope>
    <source>
        <strain evidence="9">UoL-UT</strain>
    </source>
</reference>
<feature type="signal peptide" evidence="8">
    <location>
        <begin position="1"/>
        <end position="19"/>
    </location>
</feature>
<comment type="similarity">
    <text evidence="2">Belongs to the histidine acid phosphatase family.</text>
</comment>
<dbReference type="EC" id="3.1.3.2" evidence="3"/>
<dbReference type="InterPro" id="IPR033379">
    <property type="entry name" value="Acid_Pase_AS"/>
</dbReference>
<keyword evidence="4 8" id="KW-0732">Signal</keyword>
<evidence type="ECO:0000256" key="6">
    <source>
        <dbReference type="ARBA" id="ARBA00023157"/>
    </source>
</evidence>
<feature type="chain" id="PRO_5019162821" description="acid phosphatase" evidence="8">
    <location>
        <begin position="20"/>
        <end position="454"/>
    </location>
</feature>
<dbReference type="AlphaFoldDB" id="A0A443SRK1"/>
<keyword evidence="7" id="KW-0325">Glycoprotein</keyword>
<evidence type="ECO:0000256" key="7">
    <source>
        <dbReference type="ARBA" id="ARBA00023180"/>
    </source>
</evidence>
<dbReference type="PROSITE" id="PS00616">
    <property type="entry name" value="HIS_ACID_PHOSPHAT_1"/>
    <property type="match status" value="1"/>
</dbReference>
<dbReference type="Gene3D" id="3.40.50.1240">
    <property type="entry name" value="Phosphoglycerate mutase-like"/>
    <property type="match status" value="3"/>
</dbReference>
<comment type="catalytic activity">
    <reaction evidence="1">
        <text>a phosphate monoester + H2O = an alcohol + phosphate</text>
        <dbReference type="Rhea" id="RHEA:15017"/>
        <dbReference type="ChEBI" id="CHEBI:15377"/>
        <dbReference type="ChEBI" id="CHEBI:30879"/>
        <dbReference type="ChEBI" id="CHEBI:43474"/>
        <dbReference type="ChEBI" id="CHEBI:67140"/>
        <dbReference type="EC" id="3.1.3.2"/>
    </reaction>
</comment>
<evidence type="ECO:0000256" key="4">
    <source>
        <dbReference type="ARBA" id="ARBA00022729"/>
    </source>
</evidence>
<comment type="caution">
    <text evidence="9">The sequence shown here is derived from an EMBL/GenBank/DDBJ whole genome shotgun (WGS) entry which is preliminary data.</text>
</comment>
<evidence type="ECO:0000256" key="2">
    <source>
        <dbReference type="ARBA" id="ARBA00005375"/>
    </source>
</evidence>
<dbReference type="EMBL" id="NCKV01000626">
    <property type="protein sequence ID" value="RWS30137.1"/>
    <property type="molecule type" value="Genomic_DNA"/>
</dbReference>
<proteinExistence type="inferred from homology"/>
<dbReference type="InterPro" id="IPR050645">
    <property type="entry name" value="Histidine_acid_phosphatase"/>
</dbReference>
<dbReference type="VEuPathDB" id="VectorBase:LDEU001902"/>
<dbReference type="SUPFAM" id="SSF53254">
    <property type="entry name" value="Phosphoglycerate mutase-like"/>
    <property type="match status" value="2"/>
</dbReference>
<evidence type="ECO:0000256" key="3">
    <source>
        <dbReference type="ARBA" id="ARBA00012646"/>
    </source>
</evidence>
<dbReference type="InterPro" id="IPR029033">
    <property type="entry name" value="His_PPase_superfam"/>
</dbReference>
<name>A0A443SRK1_9ACAR</name>
<dbReference type="STRING" id="299467.A0A443SRK1"/>
<keyword evidence="10" id="KW-1185">Reference proteome</keyword>
<dbReference type="GO" id="GO:0003993">
    <property type="term" value="F:acid phosphatase activity"/>
    <property type="evidence" value="ECO:0007669"/>
    <property type="project" value="UniProtKB-EC"/>
</dbReference>
<evidence type="ECO:0000256" key="1">
    <source>
        <dbReference type="ARBA" id="ARBA00000032"/>
    </source>
</evidence>
<protein>
    <recommendedName>
        <fullName evidence="3">acid phosphatase</fullName>
        <ecNumber evidence="3">3.1.3.2</ecNumber>
    </recommendedName>
</protein>
<dbReference type="PANTHER" id="PTHR11567:SF211">
    <property type="entry name" value="PROSTATIC ACID PHOSPHATASE"/>
    <property type="match status" value="1"/>
</dbReference>
<dbReference type="OrthoDB" id="6413031at2759"/>
<accession>A0A443SRK1</accession>
<evidence type="ECO:0000313" key="9">
    <source>
        <dbReference type="EMBL" id="RWS30137.1"/>
    </source>
</evidence>
<dbReference type="InterPro" id="IPR000560">
    <property type="entry name" value="His_Pase_clade-2"/>
</dbReference>
<dbReference type="PANTHER" id="PTHR11567">
    <property type="entry name" value="ACID PHOSPHATASE-RELATED"/>
    <property type="match status" value="1"/>
</dbReference>
<evidence type="ECO:0000256" key="5">
    <source>
        <dbReference type="ARBA" id="ARBA00022801"/>
    </source>
</evidence>
<gene>
    <name evidence="9" type="ORF">B4U80_02151</name>
</gene>
<sequence>MYYTKLFCFFLLLFFSVDCDNSTLKSIIIVHRHGDRTPIHLYPNDPYRNESYWPDGMGQLSIAGKVRMFKLGKYLRRRYFDLLTGNPREVNVKSAESDRCLQSAHLVAAGAYPPEGRWIWDSHISWQPFAVNTKPEKYDGMLSVDAECPTAAKEKKEVMKSVEFRKYSEMYKKLFQFLSEKTGDHLTNVFNTEYLHSTFWNQSQLSPFILATILRVYKDFELHDTSVAALLNALGVYNFHPPPFGATVLFELHSTTVNSSNVHVIKSFYLNVTESENPIPLQLPACNREDSCSFKMFAENIQELIPNNWRKECGFELKNQTIHRNGDRTPMHTYPNDSFNVHKFWFEGAGQLTERGKERMYRLGQFIQRRYKNFITDKPIEVFARSSAVDRCLQSAQLVLSGMYPPESKWIWNENLNWQPISVKSSELETDSVSKNLNVNYTLISIDLDAEPKY</sequence>
<dbReference type="Proteomes" id="UP000288716">
    <property type="component" value="Unassembled WGS sequence"/>
</dbReference>
<evidence type="ECO:0000313" key="10">
    <source>
        <dbReference type="Proteomes" id="UP000288716"/>
    </source>
</evidence>